<accession>A0ABM0VZD8</accession>
<evidence type="ECO:0000313" key="4">
    <source>
        <dbReference type="RefSeq" id="XP_010463553.1"/>
    </source>
</evidence>
<evidence type="ECO:0000313" key="3">
    <source>
        <dbReference type="Proteomes" id="UP000694864"/>
    </source>
</evidence>
<evidence type="ECO:0000256" key="1">
    <source>
        <dbReference type="SAM" id="Coils"/>
    </source>
</evidence>
<proteinExistence type="predicted"/>
<sequence>MAKISFVLLVVALIAFQHVSEARRPINVNEEVVENDLHQAKDLLEEDLKEKETNIKNLESELTLLTDSEKTLIQLEDAYKSGKSLDRFGKKLKKFNRKIKQAPEEVGYVSIIQSILMDLGLNKSKKKF</sequence>
<dbReference type="Proteomes" id="UP000694864">
    <property type="component" value="Chromosome 15"/>
</dbReference>
<name>A0ABM0VZD8_CAMSA</name>
<reference evidence="3" key="1">
    <citation type="journal article" date="2014" name="Nat. Commun.">
        <title>The emerging biofuel crop Camelina sativa retains a highly undifferentiated hexaploid genome structure.</title>
        <authorList>
            <person name="Kagale S."/>
            <person name="Koh C."/>
            <person name="Nixon J."/>
            <person name="Bollina V."/>
            <person name="Clarke W.E."/>
            <person name="Tuteja R."/>
            <person name="Spillane C."/>
            <person name="Robinson S.J."/>
            <person name="Links M.G."/>
            <person name="Clarke C."/>
            <person name="Higgins E.E."/>
            <person name="Huebert T."/>
            <person name="Sharpe A.G."/>
            <person name="Parkin I.A."/>
        </authorList>
    </citation>
    <scope>NUCLEOTIDE SEQUENCE [LARGE SCALE GENOMIC DNA]</scope>
    <source>
        <strain evidence="3">cv. DH55</strain>
    </source>
</reference>
<dbReference type="RefSeq" id="XP_010463553.1">
    <property type="nucleotide sequence ID" value="XM_010465251.2"/>
</dbReference>
<organism evidence="3 4">
    <name type="scientific">Camelina sativa</name>
    <name type="common">False flax</name>
    <name type="synonym">Myagrum sativum</name>
    <dbReference type="NCBI Taxonomy" id="90675"/>
    <lineage>
        <taxon>Eukaryota</taxon>
        <taxon>Viridiplantae</taxon>
        <taxon>Streptophyta</taxon>
        <taxon>Embryophyta</taxon>
        <taxon>Tracheophyta</taxon>
        <taxon>Spermatophyta</taxon>
        <taxon>Magnoliopsida</taxon>
        <taxon>eudicotyledons</taxon>
        <taxon>Gunneridae</taxon>
        <taxon>Pentapetalae</taxon>
        <taxon>rosids</taxon>
        <taxon>malvids</taxon>
        <taxon>Brassicales</taxon>
        <taxon>Brassicaceae</taxon>
        <taxon>Camelineae</taxon>
        <taxon>Camelina</taxon>
    </lineage>
</organism>
<feature type="coiled-coil region" evidence="1">
    <location>
        <begin position="34"/>
        <end position="68"/>
    </location>
</feature>
<keyword evidence="3" id="KW-1185">Reference proteome</keyword>
<evidence type="ECO:0000256" key="2">
    <source>
        <dbReference type="SAM" id="SignalP"/>
    </source>
</evidence>
<keyword evidence="2" id="KW-0732">Signal</keyword>
<gene>
    <name evidence="4" type="primary">LOC104744236</name>
</gene>
<protein>
    <submittedName>
        <fullName evidence="4">Uncharacterized protein LOC104744236</fullName>
    </submittedName>
</protein>
<feature type="chain" id="PRO_5045982650" evidence="2">
    <location>
        <begin position="23"/>
        <end position="128"/>
    </location>
</feature>
<keyword evidence="1" id="KW-0175">Coiled coil</keyword>
<dbReference type="GeneID" id="104744236"/>
<feature type="signal peptide" evidence="2">
    <location>
        <begin position="1"/>
        <end position="22"/>
    </location>
</feature>
<reference evidence="4" key="2">
    <citation type="submission" date="2025-08" db="UniProtKB">
        <authorList>
            <consortium name="RefSeq"/>
        </authorList>
    </citation>
    <scope>IDENTIFICATION</scope>
    <source>
        <tissue evidence="4">Leaf</tissue>
    </source>
</reference>